<name>A0ACC2KE61_PERAE</name>
<keyword evidence="2" id="KW-1185">Reference proteome</keyword>
<reference evidence="1 2" key="1">
    <citation type="journal article" date="2022" name="Hortic Res">
        <title>A haplotype resolved chromosomal level avocado genome allows analysis of novel avocado genes.</title>
        <authorList>
            <person name="Nath O."/>
            <person name="Fletcher S.J."/>
            <person name="Hayward A."/>
            <person name="Shaw L.M."/>
            <person name="Masouleh A.K."/>
            <person name="Furtado A."/>
            <person name="Henry R.J."/>
            <person name="Mitter N."/>
        </authorList>
    </citation>
    <scope>NUCLEOTIDE SEQUENCE [LARGE SCALE GENOMIC DNA]</scope>
    <source>
        <strain evidence="2">cv. Hass</strain>
    </source>
</reference>
<proteinExistence type="predicted"/>
<evidence type="ECO:0000313" key="2">
    <source>
        <dbReference type="Proteomes" id="UP001234297"/>
    </source>
</evidence>
<dbReference type="EMBL" id="CM056812">
    <property type="protein sequence ID" value="KAJ8619255.1"/>
    <property type="molecule type" value="Genomic_DNA"/>
</dbReference>
<comment type="caution">
    <text evidence="1">The sequence shown here is derived from an EMBL/GenBank/DDBJ whole genome shotgun (WGS) entry which is preliminary data.</text>
</comment>
<organism evidence="1 2">
    <name type="scientific">Persea americana</name>
    <name type="common">Avocado</name>
    <dbReference type="NCBI Taxonomy" id="3435"/>
    <lineage>
        <taxon>Eukaryota</taxon>
        <taxon>Viridiplantae</taxon>
        <taxon>Streptophyta</taxon>
        <taxon>Embryophyta</taxon>
        <taxon>Tracheophyta</taxon>
        <taxon>Spermatophyta</taxon>
        <taxon>Magnoliopsida</taxon>
        <taxon>Magnoliidae</taxon>
        <taxon>Laurales</taxon>
        <taxon>Lauraceae</taxon>
        <taxon>Persea</taxon>
    </lineage>
</organism>
<protein>
    <submittedName>
        <fullName evidence="1">Uncharacterized protein</fullName>
    </submittedName>
</protein>
<accession>A0ACC2KE61</accession>
<dbReference type="Proteomes" id="UP001234297">
    <property type="component" value="Chromosome 4"/>
</dbReference>
<sequence length="208" mass="24723">MSHQKKRAFNFKIETFKRYGVELDLKYAKKTWKLLEHAIHEIYNHKASGLSFEEHYRNAYNMVLHKYGEKLYSGLVATMTWHLKEISRCIESARKWGDHNMALQMIRDILMFMDRTFVPSSHKTPVNELGLNLWRDNIIHSSETQRRLLNTLIDCVNKERTGEFINRGLIRNIVKMLMDLGPSVYQQDFEKPFLEVPTNFFRAESQHT</sequence>
<gene>
    <name evidence="1" type="ORF">MRB53_015441</name>
</gene>
<evidence type="ECO:0000313" key="1">
    <source>
        <dbReference type="EMBL" id="KAJ8619255.1"/>
    </source>
</evidence>